<feature type="coiled-coil region" evidence="3">
    <location>
        <begin position="33"/>
        <end position="60"/>
    </location>
</feature>
<protein>
    <recommendedName>
        <fullName evidence="6">SH3 domain-binding protein 5-like protein</fullName>
    </recommendedName>
</protein>
<dbReference type="EMBL" id="FN653053">
    <property type="protein sequence ID" value="CBY10185.1"/>
    <property type="molecule type" value="Genomic_DNA"/>
</dbReference>
<dbReference type="GO" id="GO:0005737">
    <property type="term" value="C:cytoplasm"/>
    <property type="evidence" value="ECO:0007669"/>
    <property type="project" value="TreeGrafter"/>
</dbReference>
<gene>
    <name evidence="4" type="ORF">GSOID_T00011118001</name>
</gene>
<reference evidence="4" key="1">
    <citation type="journal article" date="2010" name="Science">
        <title>Plasticity of animal genome architecture unmasked by rapid evolution of a pelagic tunicate.</title>
        <authorList>
            <person name="Denoeud F."/>
            <person name="Henriet S."/>
            <person name="Mungpakdee S."/>
            <person name="Aury J.M."/>
            <person name="Da Silva C."/>
            <person name="Brinkmann H."/>
            <person name="Mikhaleva J."/>
            <person name="Olsen L.C."/>
            <person name="Jubin C."/>
            <person name="Canestro C."/>
            <person name="Bouquet J.M."/>
            <person name="Danks G."/>
            <person name="Poulain J."/>
            <person name="Campsteijn C."/>
            <person name="Adamski M."/>
            <person name="Cross I."/>
            <person name="Yadetie F."/>
            <person name="Muffato M."/>
            <person name="Louis A."/>
            <person name="Butcher S."/>
            <person name="Tsagkogeorga G."/>
            <person name="Konrad A."/>
            <person name="Singh S."/>
            <person name="Jensen M.F."/>
            <person name="Cong E.H."/>
            <person name="Eikeseth-Otteraa H."/>
            <person name="Noel B."/>
            <person name="Anthouard V."/>
            <person name="Porcel B.M."/>
            <person name="Kachouri-Lafond R."/>
            <person name="Nishino A."/>
            <person name="Ugolini M."/>
            <person name="Chourrout P."/>
            <person name="Nishida H."/>
            <person name="Aasland R."/>
            <person name="Huzurbazar S."/>
            <person name="Westhof E."/>
            <person name="Delsuc F."/>
            <person name="Lehrach H."/>
            <person name="Reinhardt R."/>
            <person name="Weissenbach J."/>
            <person name="Roy S.W."/>
            <person name="Artiguenave F."/>
            <person name="Postlethwait J.H."/>
            <person name="Manak J.R."/>
            <person name="Thompson E.M."/>
            <person name="Jaillon O."/>
            <person name="Du Pasquier L."/>
            <person name="Boudinot P."/>
            <person name="Liberles D.A."/>
            <person name="Volff J.N."/>
            <person name="Philippe H."/>
            <person name="Lenhard B."/>
            <person name="Roest Crollius H."/>
            <person name="Wincker P."/>
            <person name="Chourrout D."/>
        </authorList>
    </citation>
    <scope>NUCLEOTIDE SEQUENCE [LARGE SCALE GENOMIC DNA]</scope>
</reference>
<dbReference type="PANTHER" id="PTHR19423:SF1">
    <property type="entry name" value="SH3 DOMAIN-BINDING PROTEIN 5"/>
    <property type="match status" value="1"/>
</dbReference>
<sequence>MMMDANEPLYGVEGIGELLEEEESELDVQKYLYKALAEHVEELSRENEELQAQNRHLRSQISPTGSDQKRANCFLSNGNENALGFAFSTDNPALQMDELRKEIEALNQAEYAESNSGDNLSIFTDSGNNSEIGSHWSLSGSSSTFDMSRSDFADQLRLKARALGDSVLKARPYFDALRKSKNAKGRTSHFANQYTRAQQILKASRDLVANSEQKMMSDPTNMQWLELLNEANDRANQASAEKTKIQCRHEEAAQNYRLAEEVAAQLLKAERRNIKKATTYFELKTTLEQKLEESRKAMQNIDFRLVEAKEN</sequence>
<keyword evidence="5" id="KW-1185">Reference proteome</keyword>
<feature type="coiled-coil region" evidence="3">
    <location>
        <begin position="221"/>
        <end position="248"/>
    </location>
</feature>
<evidence type="ECO:0000256" key="2">
    <source>
        <dbReference type="ARBA" id="ARBA00023054"/>
    </source>
</evidence>
<proteinExistence type="inferred from homology"/>
<evidence type="ECO:0008006" key="6">
    <source>
        <dbReference type="Google" id="ProtNLM"/>
    </source>
</evidence>
<evidence type="ECO:0000256" key="1">
    <source>
        <dbReference type="ARBA" id="ARBA00007796"/>
    </source>
</evidence>
<dbReference type="OrthoDB" id="446789at2759"/>
<evidence type="ECO:0000256" key="3">
    <source>
        <dbReference type="SAM" id="Coils"/>
    </source>
</evidence>
<dbReference type="PANTHER" id="PTHR19423">
    <property type="entry name" value="SH3 DOMAIN-BINDING PROTEIN 5"/>
    <property type="match status" value="1"/>
</dbReference>
<dbReference type="AlphaFoldDB" id="E4XHW9"/>
<evidence type="ECO:0000313" key="4">
    <source>
        <dbReference type="EMBL" id="CBY10185.1"/>
    </source>
</evidence>
<dbReference type="GO" id="GO:0035556">
    <property type="term" value="P:intracellular signal transduction"/>
    <property type="evidence" value="ECO:0007669"/>
    <property type="project" value="InterPro"/>
</dbReference>
<name>E4XHW9_OIKDI</name>
<dbReference type="Pfam" id="PF05276">
    <property type="entry name" value="SH3BP5"/>
    <property type="match status" value="1"/>
</dbReference>
<keyword evidence="2 3" id="KW-0175">Coiled coil</keyword>
<dbReference type="GO" id="GO:0004860">
    <property type="term" value="F:protein kinase inhibitor activity"/>
    <property type="evidence" value="ECO:0007669"/>
    <property type="project" value="TreeGrafter"/>
</dbReference>
<dbReference type="InterPro" id="IPR007940">
    <property type="entry name" value="SH3BP5"/>
</dbReference>
<accession>E4XHW9</accession>
<dbReference type="Proteomes" id="UP000001307">
    <property type="component" value="Unassembled WGS sequence"/>
</dbReference>
<organism evidence="4">
    <name type="scientific">Oikopleura dioica</name>
    <name type="common">Tunicate</name>
    <dbReference type="NCBI Taxonomy" id="34765"/>
    <lineage>
        <taxon>Eukaryota</taxon>
        <taxon>Metazoa</taxon>
        <taxon>Chordata</taxon>
        <taxon>Tunicata</taxon>
        <taxon>Appendicularia</taxon>
        <taxon>Copelata</taxon>
        <taxon>Oikopleuridae</taxon>
        <taxon>Oikopleura</taxon>
    </lineage>
</organism>
<comment type="similarity">
    <text evidence="1">Belongs to the SH3BP5 family.</text>
</comment>
<dbReference type="InParanoid" id="E4XHW9"/>
<evidence type="ECO:0000313" key="5">
    <source>
        <dbReference type="Proteomes" id="UP000001307"/>
    </source>
</evidence>